<organism evidence="8 9">
    <name type="scientific">Achlya hypogyna</name>
    <name type="common">Oomycete</name>
    <name type="synonym">Protoachlya hypogyna</name>
    <dbReference type="NCBI Taxonomy" id="1202772"/>
    <lineage>
        <taxon>Eukaryota</taxon>
        <taxon>Sar</taxon>
        <taxon>Stramenopiles</taxon>
        <taxon>Oomycota</taxon>
        <taxon>Saprolegniomycetes</taxon>
        <taxon>Saprolegniales</taxon>
        <taxon>Achlyaceae</taxon>
        <taxon>Achlya</taxon>
    </lineage>
</organism>
<reference evidence="8 9" key="1">
    <citation type="journal article" date="2014" name="Genome Biol. Evol.">
        <title>The secreted proteins of Achlya hypogyna and Thraustotheca clavata identify the ancestral oomycete secretome and reveal gene acquisitions by horizontal gene transfer.</title>
        <authorList>
            <person name="Misner I."/>
            <person name="Blouin N."/>
            <person name="Leonard G."/>
            <person name="Richards T.A."/>
            <person name="Lane C.E."/>
        </authorList>
    </citation>
    <scope>NUCLEOTIDE SEQUENCE [LARGE SCALE GENOMIC DNA]</scope>
    <source>
        <strain evidence="8 9">ATCC 48635</strain>
    </source>
</reference>
<feature type="transmembrane region" description="Helical" evidence="7">
    <location>
        <begin position="63"/>
        <end position="85"/>
    </location>
</feature>
<dbReference type="InterPro" id="IPR036259">
    <property type="entry name" value="MFS_trans_sf"/>
</dbReference>
<sequence>MDRNSNAMMERVSYVHSVDKDAKENVDNYDDIKTPGDLEGGALREGEAPVYTSPEILAILYQYAMIGIVYGGIPAMKLPILASYFQLETNVLSSASALMTLGWSIKVFFGMFNDCFPIFGYSRKPYMFIGWTCCAAILVYIACKPAGDEGSHSDGSQLALLCTIVGFCYVMADVAQDGLMLTYAQREPLAVRGRLQSLIYATRSFFMAIIYLICGLCLNSKPFSGDFSWDIGINGYFWILAVPSIINVPVVWFFVKDTKRPRMPLGTYFSKFWHLVQHRAVWQVLCFNFLFALFTGNITSTATYYVSLYWAGVENLNNQIMGVVGQVIFAIVLILTGTYGTHWNWRYVLVITILSANAIDSVCQFLTIYNVVRNQWFYLGVPVMENIPSGINFVIGTYVIVELAEVGNEGVMYGLLTTVTNLPGTFGTMITNIIDGQLNYSVKLIKGDSDETRNQVAYSYIISYAFCVIGCFWVLILPPQKAAVAELKKNGGKQPKIAACLFFFFFVVFCCSITATLSSMYDETSCTRLAGGTGCPPENSKNYLLGIFVPSGIVLLAILYKAFVAK</sequence>
<proteinExistence type="inferred from homology"/>
<dbReference type="EMBL" id="JNBR01002085">
    <property type="protein sequence ID" value="OQR83719.1"/>
    <property type="molecule type" value="Genomic_DNA"/>
</dbReference>
<evidence type="ECO:0000256" key="7">
    <source>
        <dbReference type="SAM" id="Phobius"/>
    </source>
</evidence>
<feature type="transmembrane region" description="Helical" evidence="7">
    <location>
        <begin position="91"/>
        <end position="113"/>
    </location>
</feature>
<dbReference type="Gene3D" id="1.20.1250.20">
    <property type="entry name" value="MFS general substrate transporter like domains"/>
    <property type="match status" value="2"/>
</dbReference>
<gene>
    <name evidence="8" type="ORF">ACHHYP_14358</name>
</gene>
<keyword evidence="5 7" id="KW-1133">Transmembrane helix</keyword>
<evidence type="ECO:0000313" key="8">
    <source>
        <dbReference type="EMBL" id="OQR83719.1"/>
    </source>
</evidence>
<feature type="transmembrane region" description="Helical" evidence="7">
    <location>
        <begin position="497"/>
        <end position="521"/>
    </location>
</feature>
<feature type="transmembrane region" description="Helical" evidence="7">
    <location>
        <begin position="205"/>
        <end position="223"/>
    </location>
</feature>
<dbReference type="PANTHER" id="PTHR31585:SF5">
    <property type="entry name" value="RNA-BINDING S4 DOMAIN-CONTAINING PROTEIN"/>
    <property type="match status" value="1"/>
</dbReference>
<evidence type="ECO:0000256" key="6">
    <source>
        <dbReference type="ARBA" id="ARBA00023136"/>
    </source>
</evidence>
<keyword evidence="4 7" id="KW-0812">Transmembrane</keyword>
<evidence type="ECO:0000256" key="3">
    <source>
        <dbReference type="ARBA" id="ARBA00022448"/>
    </source>
</evidence>
<evidence type="ECO:0000313" key="9">
    <source>
        <dbReference type="Proteomes" id="UP000243579"/>
    </source>
</evidence>
<feature type="transmembrane region" description="Helical" evidence="7">
    <location>
        <begin position="280"/>
        <end position="300"/>
    </location>
</feature>
<name>A0A1V9YDE5_ACHHY</name>
<feature type="transmembrane region" description="Helical" evidence="7">
    <location>
        <begin position="125"/>
        <end position="142"/>
    </location>
</feature>
<feature type="transmembrane region" description="Helical" evidence="7">
    <location>
        <begin position="457"/>
        <end position="476"/>
    </location>
</feature>
<feature type="transmembrane region" description="Helical" evidence="7">
    <location>
        <begin position="543"/>
        <end position="563"/>
    </location>
</feature>
<comment type="similarity">
    <text evidence="2">Belongs to the major facilitator superfamily. Folate-biopterin transporter (TC 2.A.71) family.</text>
</comment>
<evidence type="ECO:0000256" key="2">
    <source>
        <dbReference type="ARBA" id="ARBA00007015"/>
    </source>
</evidence>
<dbReference type="PANTHER" id="PTHR31585">
    <property type="entry name" value="FOLATE-BIOPTERIN TRANSPORTER 1, CHLOROPLASTIC"/>
    <property type="match status" value="1"/>
</dbReference>
<dbReference type="AlphaFoldDB" id="A0A1V9YDE5"/>
<keyword evidence="6 7" id="KW-0472">Membrane</keyword>
<dbReference type="OrthoDB" id="60876at2759"/>
<keyword evidence="9" id="KW-1185">Reference proteome</keyword>
<dbReference type="STRING" id="1202772.A0A1V9YDE5"/>
<feature type="transmembrane region" description="Helical" evidence="7">
    <location>
        <begin position="320"/>
        <end position="340"/>
    </location>
</feature>
<dbReference type="Pfam" id="PF03092">
    <property type="entry name" value="BT1"/>
    <property type="match status" value="1"/>
</dbReference>
<protein>
    <submittedName>
        <fullName evidence="8">Folate-Biopterin Transporter (FBT) family</fullName>
    </submittedName>
</protein>
<dbReference type="Proteomes" id="UP000243579">
    <property type="component" value="Unassembled WGS sequence"/>
</dbReference>
<accession>A0A1V9YDE5</accession>
<dbReference type="SUPFAM" id="SSF103473">
    <property type="entry name" value="MFS general substrate transporter"/>
    <property type="match status" value="1"/>
</dbReference>
<dbReference type="InterPro" id="IPR039309">
    <property type="entry name" value="BT1"/>
</dbReference>
<comment type="caution">
    <text evidence="8">The sequence shown here is derived from an EMBL/GenBank/DDBJ whole genome shotgun (WGS) entry which is preliminary data.</text>
</comment>
<comment type="subcellular location">
    <subcellularLocation>
        <location evidence="1">Membrane</location>
        <topology evidence="1">Multi-pass membrane protein</topology>
    </subcellularLocation>
</comment>
<feature type="transmembrane region" description="Helical" evidence="7">
    <location>
        <begin position="158"/>
        <end position="184"/>
    </location>
</feature>
<evidence type="ECO:0000256" key="4">
    <source>
        <dbReference type="ARBA" id="ARBA00022692"/>
    </source>
</evidence>
<evidence type="ECO:0000256" key="5">
    <source>
        <dbReference type="ARBA" id="ARBA00022989"/>
    </source>
</evidence>
<keyword evidence="3" id="KW-0813">Transport</keyword>
<feature type="transmembrane region" description="Helical" evidence="7">
    <location>
        <begin position="235"/>
        <end position="255"/>
    </location>
</feature>
<evidence type="ECO:0000256" key="1">
    <source>
        <dbReference type="ARBA" id="ARBA00004141"/>
    </source>
</evidence>
<dbReference type="GO" id="GO:0016020">
    <property type="term" value="C:membrane"/>
    <property type="evidence" value="ECO:0007669"/>
    <property type="project" value="UniProtKB-SubCell"/>
</dbReference>
<feature type="transmembrane region" description="Helical" evidence="7">
    <location>
        <begin position="347"/>
        <end position="369"/>
    </location>
</feature>